<accession>A0ABQ4SCE9</accession>
<sequence length="37" mass="4512">MKSVCVFPKSVPVRSYRRFRFNRWETVTSHCRGLPQR</sequence>
<comment type="caution">
    <text evidence="1">The sequence shown here is derived from an EMBL/GenBank/DDBJ whole genome shotgun (WGS) entry which is preliminary data.</text>
</comment>
<reference evidence="1" key="2">
    <citation type="submission" date="2021-08" db="EMBL/GenBank/DDBJ databases">
        <authorList>
            <person name="Tani A."/>
            <person name="Ola A."/>
            <person name="Ogura Y."/>
            <person name="Katsura K."/>
            <person name="Hayashi T."/>
        </authorList>
    </citation>
    <scope>NUCLEOTIDE SEQUENCE</scope>
    <source>
        <strain evidence="1">DSM 17168</strain>
    </source>
</reference>
<organism evidence="1 2">
    <name type="scientific">Methylobacterium isbiliense</name>
    <dbReference type="NCBI Taxonomy" id="315478"/>
    <lineage>
        <taxon>Bacteria</taxon>
        <taxon>Pseudomonadati</taxon>
        <taxon>Pseudomonadota</taxon>
        <taxon>Alphaproteobacteria</taxon>
        <taxon>Hyphomicrobiales</taxon>
        <taxon>Methylobacteriaceae</taxon>
        <taxon>Methylobacterium</taxon>
    </lineage>
</organism>
<name>A0ABQ4SCE9_9HYPH</name>
<protein>
    <submittedName>
        <fullName evidence="1">Uncharacterized protein</fullName>
    </submittedName>
</protein>
<evidence type="ECO:0000313" key="2">
    <source>
        <dbReference type="Proteomes" id="UP001055153"/>
    </source>
</evidence>
<reference evidence="1" key="1">
    <citation type="journal article" date="2021" name="Front. Microbiol.">
        <title>Comprehensive Comparative Genomics and Phenotyping of Methylobacterium Species.</title>
        <authorList>
            <person name="Alessa O."/>
            <person name="Ogura Y."/>
            <person name="Fujitani Y."/>
            <person name="Takami H."/>
            <person name="Hayashi T."/>
            <person name="Sahin N."/>
            <person name="Tani A."/>
        </authorList>
    </citation>
    <scope>NUCLEOTIDE SEQUENCE</scope>
    <source>
        <strain evidence="1">DSM 17168</strain>
    </source>
</reference>
<dbReference type="EMBL" id="BPQQ01000031">
    <property type="protein sequence ID" value="GJE00911.1"/>
    <property type="molecule type" value="Genomic_DNA"/>
</dbReference>
<proteinExistence type="predicted"/>
<evidence type="ECO:0000313" key="1">
    <source>
        <dbReference type="EMBL" id="GJE00911.1"/>
    </source>
</evidence>
<gene>
    <name evidence="1" type="ORF">GMJLKIPL_2838</name>
</gene>
<dbReference type="Proteomes" id="UP001055153">
    <property type="component" value="Unassembled WGS sequence"/>
</dbReference>
<keyword evidence="2" id="KW-1185">Reference proteome</keyword>